<comment type="function">
    <text evidence="1">Removes C-terminal D-alanyl residues from sugar-peptide cell wall precursors.</text>
</comment>
<comment type="caution">
    <text evidence="16">The sequence shown here is derived from an EMBL/GenBank/DDBJ whole genome shotgun (WGS) entry which is preliminary data.</text>
</comment>
<dbReference type="Pfam" id="PF07943">
    <property type="entry name" value="PBP5_C"/>
    <property type="match status" value="1"/>
</dbReference>
<gene>
    <name evidence="16" type="ORF">ABID29_000894</name>
</gene>
<evidence type="ECO:0000256" key="14">
    <source>
        <dbReference type="SAM" id="SignalP"/>
    </source>
</evidence>
<keyword evidence="6" id="KW-0645">Protease</keyword>
<comment type="pathway">
    <text evidence="2">Cell wall biogenesis; peptidoglycan biosynthesis.</text>
</comment>
<comment type="similarity">
    <text evidence="3 13">Belongs to the peptidase S11 family.</text>
</comment>
<evidence type="ECO:0000256" key="9">
    <source>
        <dbReference type="ARBA" id="ARBA00022960"/>
    </source>
</evidence>
<dbReference type="SUPFAM" id="SSF56601">
    <property type="entry name" value="beta-lactamase/transpeptidase-like"/>
    <property type="match status" value="1"/>
</dbReference>
<keyword evidence="9" id="KW-0133">Cell shape</keyword>
<dbReference type="InterPro" id="IPR018044">
    <property type="entry name" value="Peptidase_S11"/>
</dbReference>
<dbReference type="InterPro" id="IPR015956">
    <property type="entry name" value="Peniciliin-bd_prot_C_sf"/>
</dbReference>
<evidence type="ECO:0000256" key="1">
    <source>
        <dbReference type="ARBA" id="ARBA00003217"/>
    </source>
</evidence>
<dbReference type="InterPro" id="IPR012907">
    <property type="entry name" value="Peptidase_S11_C"/>
</dbReference>
<evidence type="ECO:0000256" key="2">
    <source>
        <dbReference type="ARBA" id="ARBA00004752"/>
    </source>
</evidence>
<dbReference type="PRINTS" id="PR00725">
    <property type="entry name" value="DADACBPTASE1"/>
</dbReference>
<proteinExistence type="inferred from homology"/>
<dbReference type="Gene3D" id="2.60.410.10">
    <property type="entry name" value="D-Ala-D-Ala carboxypeptidase, C-terminal domain"/>
    <property type="match status" value="1"/>
</dbReference>
<keyword evidence="7 14" id="KW-0732">Signal</keyword>
<keyword evidence="11" id="KW-0961">Cell wall biogenesis/degradation</keyword>
<dbReference type="EMBL" id="JBEPLO010000007">
    <property type="protein sequence ID" value="MET3557784.1"/>
    <property type="molecule type" value="Genomic_DNA"/>
</dbReference>
<organism evidence="16 17">
    <name type="scientific">Streptococcus rupicaprae</name>
    <dbReference type="NCBI Taxonomy" id="759619"/>
    <lineage>
        <taxon>Bacteria</taxon>
        <taxon>Bacillati</taxon>
        <taxon>Bacillota</taxon>
        <taxon>Bacilli</taxon>
        <taxon>Lactobacillales</taxon>
        <taxon>Streptococcaceae</taxon>
        <taxon>Streptococcus</taxon>
    </lineage>
</organism>
<protein>
    <recommendedName>
        <fullName evidence="4">serine-type D-Ala-D-Ala carboxypeptidase</fullName>
        <ecNumber evidence="4">3.4.16.4</ecNumber>
    </recommendedName>
</protein>
<accession>A0ABV2FGT8</accession>
<evidence type="ECO:0000256" key="8">
    <source>
        <dbReference type="ARBA" id="ARBA00022801"/>
    </source>
</evidence>
<evidence type="ECO:0000256" key="7">
    <source>
        <dbReference type="ARBA" id="ARBA00022729"/>
    </source>
</evidence>
<evidence type="ECO:0000256" key="4">
    <source>
        <dbReference type="ARBA" id="ARBA00012448"/>
    </source>
</evidence>
<evidence type="ECO:0000313" key="17">
    <source>
        <dbReference type="Proteomes" id="UP001549122"/>
    </source>
</evidence>
<dbReference type="NCBIfam" id="NF038273">
    <property type="entry name" value="strep_PBP3"/>
    <property type="match status" value="1"/>
</dbReference>
<evidence type="ECO:0000256" key="5">
    <source>
        <dbReference type="ARBA" id="ARBA00022645"/>
    </source>
</evidence>
<dbReference type="SUPFAM" id="SSF69189">
    <property type="entry name" value="Penicillin-binding protein associated domain"/>
    <property type="match status" value="1"/>
</dbReference>
<keyword evidence="8 16" id="KW-0378">Hydrolase</keyword>
<keyword evidence="10" id="KW-0573">Peptidoglycan synthesis</keyword>
<keyword evidence="17" id="KW-1185">Reference proteome</keyword>
<dbReference type="RefSeq" id="WP_354364663.1">
    <property type="nucleotide sequence ID" value="NZ_JBEPLO010000007.1"/>
</dbReference>
<dbReference type="PANTHER" id="PTHR21581">
    <property type="entry name" value="D-ALANYL-D-ALANINE CARBOXYPEPTIDASE"/>
    <property type="match status" value="1"/>
</dbReference>
<comment type="catalytic activity">
    <reaction evidence="12">
        <text>Preferential cleavage: (Ac)2-L-Lys-D-Ala-|-D-Ala. Also transpeptidation of peptidyl-alanyl moieties that are N-acyl substituents of D-alanine.</text>
        <dbReference type="EC" id="3.4.16.4"/>
    </reaction>
</comment>
<feature type="chain" id="PRO_5047458195" description="serine-type D-Ala-D-Ala carboxypeptidase" evidence="14">
    <location>
        <begin position="28"/>
        <end position="414"/>
    </location>
</feature>
<dbReference type="PANTHER" id="PTHR21581:SF11">
    <property type="entry name" value="D-ALANYL-D-ALANINE CARBOXYPEPTIDASE DACA"/>
    <property type="match status" value="1"/>
</dbReference>
<dbReference type="InterPro" id="IPR001967">
    <property type="entry name" value="Peptidase_S11_N"/>
</dbReference>
<evidence type="ECO:0000256" key="12">
    <source>
        <dbReference type="ARBA" id="ARBA00034000"/>
    </source>
</evidence>
<dbReference type="EC" id="3.4.16.4" evidence="4"/>
<evidence type="ECO:0000256" key="11">
    <source>
        <dbReference type="ARBA" id="ARBA00023316"/>
    </source>
</evidence>
<dbReference type="Gene3D" id="3.40.710.10">
    <property type="entry name" value="DD-peptidase/beta-lactamase superfamily"/>
    <property type="match status" value="1"/>
</dbReference>
<evidence type="ECO:0000256" key="13">
    <source>
        <dbReference type="RuleBase" id="RU004016"/>
    </source>
</evidence>
<evidence type="ECO:0000259" key="15">
    <source>
        <dbReference type="SMART" id="SM00936"/>
    </source>
</evidence>
<dbReference type="GO" id="GO:0009002">
    <property type="term" value="F:serine-type D-Ala-D-Ala carboxypeptidase activity"/>
    <property type="evidence" value="ECO:0007669"/>
    <property type="project" value="UniProtKB-EC"/>
</dbReference>
<dbReference type="Proteomes" id="UP001549122">
    <property type="component" value="Unassembled WGS sequence"/>
</dbReference>
<evidence type="ECO:0000256" key="6">
    <source>
        <dbReference type="ARBA" id="ARBA00022670"/>
    </source>
</evidence>
<dbReference type="Pfam" id="PF00768">
    <property type="entry name" value="Peptidase_S11"/>
    <property type="match status" value="1"/>
</dbReference>
<keyword evidence="5 16" id="KW-0121">Carboxypeptidase</keyword>
<evidence type="ECO:0000256" key="10">
    <source>
        <dbReference type="ARBA" id="ARBA00022984"/>
    </source>
</evidence>
<evidence type="ECO:0000313" key="16">
    <source>
        <dbReference type="EMBL" id="MET3557784.1"/>
    </source>
</evidence>
<evidence type="ECO:0000256" key="3">
    <source>
        <dbReference type="ARBA" id="ARBA00007164"/>
    </source>
</evidence>
<dbReference type="SMART" id="SM00936">
    <property type="entry name" value="PBP5_C"/>
    <property type="match status" value="1"/>
</dbReference>
<feature type="domain" description="Peptidase S11 D-Ala-D-Ala carboxypeptidase A C-terminal" evidence="15">
    <location>
        <begin position="303"/>
        <end position="395"/>
    </location>
</feature>
<feature type="signal peptide" evidence="14">
    <location>
        <begin position="1"/>
        <end position="27"/>
    </location>
</feature>
<dbReference type="InterPro" id="IPR037167">
    <property type="entry name" value="Peptidase_S11_C_sf"/>
</dbReference>
<name>A0ABV2FGT8_9STRE</name>
<sequence>MKLSLLKWRLATILMLCFISHSHPLKAQEQESFDVAANHVMVVEATTGKILYEKESETVTGTASTSKLLTAYMVYEAIENGKITLSDPVAVSNYAYELSLNTEIANVPLDARLYTVKELLDAVLISSANGAAVALAEHISGTEPRFVDAMSAKVKEWGIDDAKLVNATGISNRYLGDHRYPDSKEEDENTMSARSLAIIARKLLQDYPQVTETTSLLSANWSYTTIFTWNLLLRGAMYSRPSVDGLMTGTSEKSGSSLVASSTESGMRVITVLLGAHGGEEDPSARFVATNQLLNHIKDSYYFWTILPEGKAYEGSKTAVFNGNKSHATAVTKADFNVVQKMGEPNLSLTFKAAKETPEAPIKQGQPVGQISFDDDGYLDKPPTMTMVAKEEVKRAIFFKVWWNNFVKWVNEEL</sequence>
<dbReference type="InterPro" id="IPR012338">
    <property type="entry name" value="Beta-lactam/transpept-like"/>
</dbReference>
<reference evidence="16 17" key="1">
    <citation type="submission" date="2024-06" db="EMBL/GenBank/DDBJ databases">
        <title>Genomic Encyclopedia of Type Strains, Phase IV (KMG-IV): sequencing the most valuable type-strain genomes for metagenomic binning, comparative biology and taxonomic classification.</title>
        <authorList>
            <person name="Goeker M."/>
        </authorList>
    </citation>
    <scope>NUCLEOTIDE SEQUENCE [LARGE SCALE GENOMIC DNA]</scope>
    <source>
        <strain evidence="16 17">DSM 28303</strain>
    </source>
</reference>